<reference evidence="4 5" key="1">
    <citation type="submission" date="2023-03" db="EMBL/GenBank/DDBJ databases">
        <title>Draft assemblies of triclosan tolerant bacteria isolated from returned activated sludge.</title>
        <authorList>
            <person name="Van Hamelsveld S."/>
        </authorList>
    </citation>
    <scope>NUCLEOTIDE SEQUENCE [LARGE SCALE GENOMIC DNA]</scope>
    <source>
        <strain evidence="4 5">GW210010_S58</strain>
    </source>
</reference>
<dbReference type="InterPro" id="IPR010126">
    <property type="entry name" value="Esterase_phb"/>
</dbReference>
<dbReference type="SUPFAM" id="SSF53474">
    <property type="entry name" value="alpha/beta-Hydrolases"/>
    <property type="match status" value="1"/>
</dbReference>
<dbReference type="EMBL" id="JARJLM010000090">
    <property type="protein sequence ID" value="MDF3832364.1"/>
    <property type="molecule type" value="Genomic_DNA"/>
</dbReference>
<dbReference type="InterPro" id="IPR050955">
    <property type="entry name" value="Plant_Biomass_Hydrol_Est"/>
</dbReference>
<keyword evidence="5" id="KW-1185">Reference proteome</keyword>
<comment type="caution">
    <text evidence="4">The sequence shown here is derived from an EMBL/GenBank/DDBJ whole genome shotgun (WGS) entry which is preliminary data.</text>
</comment>
<keyword evidence="1" id="KW-0732">Signal</keyword>
<evidence type="ECO:0000256" key="1">
    <source>
        <dbReference type="ARBA" id="ARBA00022729"/>
    </source>
</evidence>
<evidence type="ECO:0000313" key="5">
    <source>
        <dbReference type="Proteomes" id="UP001216674"/>
    </source>
</evidence>
<dbReference type="NCBIfam" id="TIGR01840">
    <property type="entry name" value="esterase_phb"/>
    <property type="match status" value="1"/>
</dbReference>
<keyword evidence="2" id="KW-0378">Hydrolase</keyword>
<dbReference type="Gene3D" id="3.40.50.1820">
    <property type="entry name" value="alpha/beta hydrolase"/>
    <property type="match status" value="1"/>
</dbReference>
<organism evidence="4 5">
    <name type="scientific">Cupriavidus basilensis</name>
    <dbReference type="NCBI Taxonomy" id="68895"/>
    <lineage>
        <taxon>Bacteria</taxon>
        <taxon>Pseudomonadati</taxon>
        <taxon>Pseudomonadota</taxon>
        <taxon>Betaproteobacteria</taxon>
        <taxon>Burkholderiales</taxon>
        <taxon>Burkholderiaceae</taxon>
        <taxon>Cupriavidus</taxon>
    </lineage>
</organism>
<evidence type="ECO:0000256" key="3">
    <source>
        <dbReference type="SAM" id="MobiDB-lite"/>
    </source>
</evidence>
<evidence type="ECO:0000313" key="4">
    <source>
        <dbReference type="EMBL" id="MDF3832364.1"/>
    </source>
</evidence>
<evidence type="ECO:0000256" key="2">
    <source>
        <dbReference type="ARBA" id="ARBA00022801"/>
    </source>
</evidence>
<dbReference type="PANTHER" id="PTHR43037:SF1">
    <property type="entry name" value="BLL1128 PROTEIN"/>
    <property type="match status" value="1"/>
</dbReference>
<gene>
    <name evidence="4" type="ORF">P3W85_05310</name>
</gene>
<dbReference type="InterPro" id="IPR029058">
    <property type="entry name" value="AB_hydrolase_fold"/>
</dbReference>
<accession>A0ABT6AID5</accession>
<sequence>MAKSLSADWHAQLRQLSRVQPQTARQLQTWINRIATLNPAVPRLRARSPASPPLPSRQPLPGEWASHHHRLAPLPGELVPRLSYWLYVPARAPKRPMPLVVMLHGCRQKPEDLAAGTRMNALAEREGFMVAYPQQPLRRQMQRCWQWFDLGAAEGGREAQALAVLIDALAARRDVRADQVYLAGLSAGASMAAVVALRYPEKVAAVGLHSGVVIGAACTPSDALRAMQHGTTVAPALLLDAAGVSPGGPKMPAIVLHGMADEAVHPVNARLLARQFLAYNGMTDRLDERMSSGAARHLAGACAVAGDEGEVQGAEATEAANGHEATPSLPAGDYLEASFGTWNRELVELCEVAGLDHAWSGGDGDYAYHAPIGPDASALMWEFFRQHRR</sequence>
<feature type="region of interest" description="Disordered" evidence="3">
    <location>
        <begin position="42"/>
        <end position="62"/>
    </location>
</feature>
<dbReference type="PANTHER" id="PTHR43037">
    <property type="entry name" value="UNNAMED PRODUCT-RELATED"/>
    <property type="match status" value="1"/>
</dbReference>
<proteinExistence type="predicted"/>
<dbReference type="Proteomes" id="UP001216674">
    <property type="component" value="Unassembled WGS sequence"/>
</dbReference>
<protein>
    <submittedName>
        <fullName evidence="4">PHB depolymerase family esterase</fullName>
    </submittedName>
</protein>
<dbReference type="Pfam" id="PF10503">
    <property type="entry name" value="Esterase_PHB"/>
    <property type="match status" value="1"/>
</dbReference>
<name>A0ABT6AID5_9BURK</name>
<dbReference type="RefSeq" id="WP_017230125.1">
    <property type="nucleotide sequence ID" value="NZ_JARJLM010000090.1"/>
</dbReference>